<dbReference type="PANTHER" id="PTHR34322">
    <property type="entry name" value="TRANSPOSASE, Y1_TNP DOMAIN-CONTAINING"/>
    <property type="match status" value="1"/>
</dbReference>
<comment type="caution">
    <text evidence="1">The sequence shown here is derived from an EMBL/GenBank/DDBJ whole genome shotgun (WGS) entry which is preliminary data.</text>
</comment>
<dbReference type="Proteomes" id="UP000760472">
    <property type="component" value="Unassembled WGS sequence"/>
</dbReference>
<protein>
    <submittedName>
        <fullName evidence="1">Transposase</fullName>
    </submittedName>
</protein>
<feature type="non-terminal residue" evidence="1">
    <location>
        <position position="63"/>
    </location>
</feature>
<accession>A0ABS2W6K9</accession>
<organism evidence="1 2">
    <name type="scientific">Amphritea pacifica</name>
    <dbReference type="NCBI Taxonomy" id="2811233"/>
    <lineage>
        <taxon>Bacteria</taxon>
        <taxon>Pseudomonadati</taxon>
        <taxon>Pseudomonadota</taxon>
        <taxon>Gammaproteobacteria</taxon>
        <taxon>Oceanospirillales</taxon>
        <taxon>Oceanospirillaceae</taxon>
        <taxon>Amphritea</taxon>
    </lineage>
</organism>
<dbReference type="PANTHER" id="PTHR34322:SF2">
    <property type="entry name" value="TRANSPOSASE IS200-LIKE DOMAIN-CONTAINING PROTEIN"/>
    <property type="match status" value="1"/>
</dbReference>
<evidence type="ECO:0000313" key="2">
    <source>
        <dbReference type="Proteomes" id="UP000760472"/>
    </source>
</evidence>
<keyword evidence="2" id="KW-1185">Reference proteome</keyword>
<sequence length="63" mass="7432">MTRARHQIISTADTPYYHCIARCVRRAFLCGEDSLTGQSYEHRRQWVIDRLKTLQAVFCIELC</sequence>
<gene>
    <name evidence="1" type="ORF">JW498_08190</name>
</gene>
<proteinExistence type="predicted"/>
<name>A0ABS2W6K9_9GAMM</name>
<evidence type="ECO:0000313" key="1">
    <source>
        <dbReference type="EMBL" id="MBN0987335.1"/>
    </source>
</evidence>
<reference evidence="1 2" key="1">
    <citation type="submission" date="2021-02" db="EMBL/GenBank/DDBJ databases">
        <title>A novel species of genus Amphritea isolated from a fishpond in China.</title>
        <authorList>
            <person name="Lu H."/>
        </authorList>
    </citation>
    <scope>NUCLEOTIDE SEQUENCE [LARGE SCALE GENOMIC DNA]</scope>
    <source>
        <strain evidence="1 2">RP18W</strain>
    </source>
</reference>
<dbReference type="EMBL" id="JAFFZP010000009">
    <property type="protein sequence ID" value="MBN0987335.1"/>
    <property type="molecule type" value="Genomic_DNA"/>
</dbReference>